<dbReference type="InterPro" id="IPR001501">
    <property type="entry name" value="Ni-dep_hyd_lsu"/>
</dbReference>
<feature type="binding site" evidence="6">
    <location>
        <position position="44"/>
    </location>
    <ligand>
        <name>Mg(2+)</name>
        <dbReference type="ChEBI" id="CHEBI:18420"/>
    </ligand>
</feature>
<comment type="cofactor">
    <cofactor evidence="1 6">
        <name>Ni(2+)</name>
        <dbReference type="ChEBI" id="CHEBI:49786"/>
    </cofactor>
</comment>
<name>T0L261_9BACT</name>
<keyword evidence="3 6" id="KW-0533">Nickel</keyword>
<feature type="binding site" evidence="6">
    <location>
        <position position="66"/>
    </location>
    <ligand>
        <name>Fe cation</name>
        <dbReference type="ChEBI" id="CHEBI:24875"/>
    </ligand>
</feature>
<dbReference type="PROSITE" id="PS00508">
    <property type="entry name" value="NI_HGENASE_L_2"/>
    <property type="match status" value="1"/>
</dbReference>
<evidence type="ECO:0008006" key="9">
    <source>
        <dbReference type="Google" id="ProtNLM"/>
    </source>
</evidence>
<dbReference type="EMBL" id="AUPZ01000005">
    <property type="protein sequence ID" value="EQB39898.1"/>
    <property type="molecule type" value="Genomic_DNA"/>
</dbReference>
<evidence type="ECO:0000256" key="6">
    <source>
        <dbReference type="PIRSR" id="PIRSR601501-1"/>
    </source>
</evidence>
<keyword evidence="6" id="KW-0460">Magnesium</keyword>
<dbReference type="PANTHER" id="PTHR43600:SF2">
    <property type="entry name" value="F420-NON-REDUCING HYDROGENASE VHU SUBUNIT A"/>
    <property type="match status" value="1"/>
</dbReference>
<dbReference type="OrthoDB" id="9761717at2"/>
<gene>
    <name evidence="7" type="ORF">M947_04775</name>
</gene>
<dbReference type="Gene3D" id="1.10.645.10">
    <property type="entry name" value="Cytochrome-c3 Hydrogenase, chain B"/>
    <property type="match status" value="1"/>
</dbReference>
<dbReference type="InterPro" id="IPR018194">
    <property type="entry name" value="Ni-dep_hyd_lsu_Ni_BS"/>
</dbReference>
<keyword evidence="6" id="KW-0408">Iron</keyword>
<feature type="binding site" evidence="6">
    <location>
        <position position="63"/>
    </location>
    <ligand>
        <name>Ni(2+)</name>
        <dbReference type="ChEBI" id="CHEBI:49786"/>
    </ligand>
</feature>
<dbReference type="STRING" id="1172190.M947_04775"/>
<evidence type="ECO:0000256" key="1">
    <source>
        <dbReference type="ARBA" id="ARBA00001967"/>
    </source>
</evidence>
<dbReference type="PATRIC" id="fig|1172190.3.peg.932"/>
<dbReference type="SUPFAM" id="SSF56762">
    <property type="entry name" value="HydB/Nqo4-like"/>
    <property type="match status" value="1"/>
</dbReference>
<keyword evidence="5" id="KW-0560">Oxidoreductase</keyword>
<feature type="binding site" evidence="6">
    <location>
        <position position="66"/>
    </location>
    <ligand>
        <name>Ni(2+)</name>
        <dbReference type="ChEBI" id="CHEBI:49786"/>
    </ligand>
</feature>
<evidence type="ECO:0000313" key="8">
    <source>
        <dbReference type="Proteomes" id="UP000015520"/>
    </source>
</evidence>
<evidence type="ECO:0000256" key="4">
    <source>
        <dbReference type="ARBA" id="ARBA00022723"/>
    </source>
</evidence>
<proteinExistence type="inferred from homology"/>
<dbReference type="Pfam" id="PF00374">
    <property type="entry name" value="NiFeSe_Hases"/>
    <property type="match status" value="2"/>
</dbReference>
<feature type="binding site" evidence="6">
    <location>
        <position position="445"/>
    </location>
    <ligand>
        <name>Ni(2+)</name>
        <dbReference type="ChEBI" id="CHEBI:49786"/>
    </ligand>
</feature>
<comment type="similarity">
    <text evidence="2">Belongs to the [NiFe]/[NiFeSe] hydrogenase large subunit family.</text>
</comment>
<keyword evidence="8" id="KW-1185">Reference proteome</keyword>
<dbReference type="AlphaFoldDB" id="T0L261"/>
<dbReference type="GO" id="GO:0016151">
    <property type="term" value="F:nickel cation binding"/>
    <property type="evidence" value="ECO:0007669"/>
    <property type="project" value="InterPro"/>
</dbReference>
<evidence type="ECO:0000313" key="7">
    <source>
        <dbReference type="EMBL" id="EQB39898.1"/>
    </source>
</evidence>
<dbReference type="RefSeq" id="WP_021287226.1">
    <property type="nucleotide sequence ID" value="NZ_AUPZ01000005.1"/>
</dbReference>
<feature type="binding site" evidence="6">
    <location>
        <position position="399"/>
    </location>
    <ligand>
        <name>Mg(2+)</name>
        <dbReference type="ChEBI" id="CHEBI:18420"/>
    </ligand>
</feature>
<feature type="binding site" evidence="6">
    <location>
        <position position="451"/>
    </location>
    <ligand>
        <name>Mg(2+)</name>
        <dbReference type="ChEBI" id="CHEBI:18420"/>
    </ligand>
</feature>
<organism evidence="7 8">
    <name type="scientific">Sulfurimonas hongkongensis</name>
    <dbReference type="NCBI Taxonomy" id="1172190"/>
    <lineage>
        <taxon>Bacteria</taxon>
        <taxon>Pseudomonadati</taxon>
        <taxon>Campylobacterota</taxon>
        <taxon>Epsilonproteobacteria</taxon>
        <taxon>Campylobacterales</taxon>
        <taxon>Sulfurimonadaceae</taxon>
        <taxon>Sulfurimonas</taxon>
    </lineage>
</organism>
<dbReference type="eggNOG" id="COG3259">
    <property type="taxonomic scope" value="Bacteria"/>
</dbReference>
<feature type="binding site" evidence="6">
    <location>
        <position position="448"/>
    </location>
    <ligand>
        <name>Fe cation</name>
        <dbReference type="ChEBI" id="CHEBI:24875"/>
    </ligand>
</feature>
<dbReference type="Proteomes" id="UP000015520">
    <property type="component" value="Unassembled WGS sequence"/>
</dbReference>
<evidence type="ECO:0000256" key="5">
    <source>
        <dbReference type="ARBA" id="ARBA00023002"/>
    </source>
</evidence>
<comment type="caution">
    <text evidence="7">The sequence shown here is derived from an EMBL/GenBank/DDBJ whole genome shotgun (WGS) entry which is preliminary data.</text>
</comment>
<keyword evidence="4 6" id="KW-0479">Metal-binding</keyword>
<dbReference type="InterPro" id="IPR029014">
    <property type="entry name" value="NiFe-Hase_large"/>
</dbReference>
<dbReference type="PANTHER" id="PTHR43600">
    <property type="entry name" value="COENZYME F420 HYDROGENASE, SUBUNIT ALPHA"/>
    <property type="match status" value="1"/>
</dbReference>
<comment type="cofactor">
    <cofactor evidence="6">
        <name>Fe cation</name>
        <dbReference type="ChEBI" id="CHEBI:24875"/>
    </cofactor>
</comment>
<evidence type="ECO:0000256" key="3">
    <source>
        <dbReference type="ARBA" id="ARBA00022596"/>
    </source>
</evidence>
<dbReference type="GO" id="GO:0008901">
    <property type="term" value="F:ferredoxin hydrogenase activity"/>
    <property type="evidence" value="ECO:0007669"/>
    <property type="project" value="InterPro"/>
</dbReference>
<accession>T0L261</accession>
<protein>
    <recommendedName>
        <fullName evidence="9">NADP oxidoreductase</fullName>
    </recommendedName>
</protein>
<reference evidence="7 8" key="1">
    <citation type="submission" date="2013-07" db="EMBL/GenBank/DDBJ databases">
        <title>Sulfurimonas hongkongensis AST-10 Genome Sequencing.</title>
        <authorList>
            <person name="Cai L."/>
            <person name="Zhang T."/>
        </authorList>
    </citation>
    <scope>NUCLEOTIDE SEQUENCE [LARGE SCALE GENOMIC DNA]</scope>
    <source>
        <strain evidence="7 8">AST-10</strain>
    </source>
</reference>
<evidence type="ECO:0000256" key="2">
    <source>
        <dbReference type="ARBA" id="ARBA00009292"/>
    </source>
</evidence>
<sequence>MQNRTIVIDPVTRIEGHAKITIDIDKSDKVKDAKIHVTQYRGFEKFCEGRMYTEMPALTARTCGICPVSHVISATKAIDEILGVTPPKAGTNIRKIVNLAQLLQSHTLNFYHLSSPDFIYGFDAPKEDRNIFKMMQTHPEMARDGINLRAFGQKIIEDLAGKRIHPTGIIPGGAAHKIDESTKEAILEQIPAMLKIAQSALEFFRDNLHKFQEEIDYLGAFPSLFMALTNKEGTLEHYDGKLCFMDSEGNILKDRIEPRDYKEFIGETVEEDSYLKSPYYKPLGYPQGMYRVGALARLNIAKTCGTPLADKELKKFKALGAGKPVLNTFYYHYARLIEMVYALEKIEELLKSDETMSANVRSTSTVSYDKGVGCSEAPRGTLFHEYHVTKDGIITAVNLIIATGNNNLAMNAGVKQVAQKFVDTKNITDGALNRVEAVIRCFDPCLSCSTHALGIVSSKIEIRDHNKKIIRVIERS</sequence>